<evidence type="ECO:0000313" key="8">
    <source>
        <dbReference type="EMBL" id="MCO6024694.1"/>
    </source>
</evidence>
<evidence type="ECO:0000259" key="6">
    <source>
        <dbReference type="Pfam" id="PF07980"/>
    </source>
</evidence>
<evidence type="ECO:0000256" key="4">
    <source>
        <dbReference type="ARBA" id="ARBA00023136"/>
    </source>
</evidence>
<dbReference type="Proteomes" id="UP001204015">
    <property type="component" value="Unassembled WGS sequence"/>
</dbReference>
<dbReference type="Pfam" id="PF07980">
    <property type="entry name" value="SusD_RagB"/>
    <property type="match status" value="1"/>
</dbReference>
<evidence type="ECO:0000259" key="7">
    <source>
        <dbReference type="Pfam" id="PF14322"/>
    </source>
</evidence>
<comment type="subcellular location">
    <subcellularLocation>
        <location evidence="1">Cell outer membrane</location>
    </subcellularLocation>
</comment>
<dbReference type="SUPFAM" id="SSF48452">
    <property type="entry name" value="TPR-like"/>
    <property type="match status" value="1"/>
</dbReference>
<keyword evidence="9" id="KW-1185">Reference proteome</keyword>
<reference evidence="8 9" key="1">
    <citation type="submission" date="2022-06" db="EMBL/GenBank/DDBJ databases">
        <title>A taxonomic note on the genus Prevotella: Description of four novel genera and emended description of the genera Hallella and Xylanibacter.</title>
        <authorList>
            <person name="Hitch T.C.A."/>
        </authorList>
    </citation>
    <scope>NUCLEOTIDE SEQUENCE [LARGE SCALE GENOMIC DNA]</scope>
    <source>
        <strain evidence="8 9">DSM 100619</strain>
    </source>
</reference>
<name>A0ABT1BUR1_9BACT</name>
<feature type="domain" description="RagB/SusD" evidence="6">
    <location>
        <begin position="330"/>
        <end position="588"/>
    </location>
</feature>
<sequence>MKKINIIGVMFLSLVCTSCGDLFVPEKENNLGVDYMDKNASYAEGVLGNAYTRIPCGSFSFDDVATDDAISNDPTDNYRKMAAGTWTSDNNPEEKWQNCRAAIKYINLFLSRAENVQWATDTIASHMYKDREMGEAYGLRAMYMFYLLQAHAGYAADGTLLGIPIVTDPETTNGNFNIPRNTFKECIQAINNDCSKALSLLPTKYIDGGEIPAKYQKIGATQNEYDRVFGAKFNGRMDGAIVEAFRSKADLLGASPAFNANSGVTWAEAANSAAIVLDRIGGVGGMDPKGWTWYANTTEIDGLKNGSCPAEVMWRGEKSQDTTWEARNFPPSLYGRGRINPTQNFVDAFPMANGYPITDSESGYNASDPYSNRDPRLAAYVVLNGSTEGVDNTVITTASDGSTKDALNKVNGSSTRTGYYLRKLLRQDVNLNPTSVTKQYHYTPRIRYTEIFLDYAEAANEAWGPTGTGGHAYSAYDVIKAIRSRAGVGKDNGDAYLESIKNDKDKMRQLIRNERRIELSFEGFRFWDLRRWKSNLNETTTGMDINSANNTYKKIDVDTRNYKDYQYYGPIPYSEVLKFNQLIQNKGW</sequence>
<keyword evidence="5" id="KW-0998">Cell outer membrane</keyword>
<evidence type="ECO:0000256" key="5">
    <source>
        <dbReference type="ARBA" id="ARBA00023237"/>
    </source>
</evidence>
<accession>A0ABT1BUR1</accession>
<protein>
    <submittedName>
        <fullName evidence="8">RagB/SusD family nutrient uptake outer membrane protein</fullName>
    </submittedName>
</protein>
<keyword evidence="3" id="KW-0732">Signal</keyword>
<comment type="similarity">
    <text evidence="2">Belongs to the SusD family.</text>
</comment>
<evidence type="ECO:0000256" key="2">
    <source>
        <dbReference type="ARBA" id="ARBA00006275"/>
    </source>
</evidence>
<dbReference type="InterPro" id="IPR012944">
    <property type="entry name" value="SusD_RagB_dom"/>
</dbReference>
<evidence type="ECO:0000313" key="9">
    <source>
        <dbReference type="Proteomes" id="UP001204015"/>
    </source>
</evidence>
<feature type="domain" description="SusD-like N-terminal" evidence="7">
    <location>
        <begin position="61"/>
        <end position="205"/>
    </location>
</feature>
<gene>
    <name evidence="8" type="ORF">NG821_02360</name>
</gene>
<keyword evidence="4" id="KW-0472">Membrane</keyword>
<organism evidence="8 9">
    <name type="scientific">Segatella cerevisiae</name>
    <dbReference type="NCBI Taxonomy" id="2053716"/>
    <lineage>
        <taxon>Bacteria</taxon>
        <taxon>Pseudomonadati</taxon>
        <taxon>Bacteroidota</taxon>
        <taxon>Bacteroidia</taxon>
        <taxon>Bacteroidales</taxon>
        <taxon>Prevotellaceae</taxon>
        <taxon>Segatella</taxon>
    </lineage>
</organism>
<dbReference type="InterPro" id="IPR033985">
    <property type="entry name" value="SusD-like_N"/>
</dbReference>
<dbReference type="InterPro" id="IPR011990">
    <property type="entry name" value="TPR-like_helical_dom_sf"/>
</dbReference>
<evidence type="ECO:0000256" key="3">
    <source>
        <dbReference type="ARBA" id="ARBA00022729"/>
    </source>
</evidence>
<dbReference type="RefSeq" id="WP_252760055.1">
    <property type="nucleotide sequence ID" value="NZ_JAMXLY010000005.1"/>
</dbReference>
<proteinExistence type="inferred from homology"/>
<comment type="caution">
    <text evidence="8">The sequence shown here is derived from an EMBL/GenBank/DDBJ whole genome shotgun (WGS) entry which is preliminary data.</text>
</comment>
<dbReference type="Pfam" id="PF14322">
    <property type="entry name" value="SusD-like_3"/>
    <property type="match status" value="1"/>
</dbReference>
<dbReference type="Gene3D" id="1.25.40.390">
    <property type="match status" value="1"/>
</dbReference>
<evidence type="ECO:0000256" key="1">
    <source>
        <dbReference type="ARBA" id="ARBA00004442"/>
    </source>
</evidence>
<dbReference type="EMBL" id="JAMXLY010000005">
    <property type="protein sequence ID" value="MCO6024694.1"/>
    <property type="molecule type" value="Genomic_DNA"/>
</dbReference>